<feature type="region of interest" description="Disordered" evidence="12">
    <location>
        <begin position="346"/>
        <end position="366"/>
    </location>
</feature>
<sequence>MGLSAQWRARLGAVPPLDGSAMHRAQARLDDLTKPRGSLGRLESLVVQVAGIRGQIAPRITQPLTLIFAADHGVAKEGVSAYDQEVTEEMVVNAAMGSAVCSVLARGAGSDLWVIDVGVRRLVRHPGVRVRKVGLGTANLVRGPAMTAAELEEALEAGWQTVSEAIGQGYDLVILGEMGIGNTTAASAMSACLLGMATSDVVGPGTGVDADRLARKCAVVDAALTINRPDGGDAWDVLQKVGGFEIAAMTGAVMAAAAHRMPILLDGVTTATAALAAVRVAPAVRPYLIAGHCSSEPAHAHLLQALQLAPLLDLDLRLGEASGALLALPLLTQALKMMAETATFSDARVSNPHGPTNEGDQRREPRPEVPVALGFSAAEKEAVYKVIEARRDIRTFLPDPIPDDILARILDAGHRGPSVGFMQPWNFLVIRDLKTRQRLQELVERERVIAGAHYPDPQRDYYLRLKVEGLLDAPITLCVTNDSTRGGPHVLGRNTIPETDVMSTACAIENMWLAARAEGVAMGWVSMYRKEDVRQVLGIPDHVDPVALLTIGFTAYFPEIPVLERVGWRQRLDLRSLVYEERWGVPLSPGKGESE</sequence>
<comment type="pathway">
    <text evidence="2 11">Nucleoside biosynthesis; alpha-ribazole biosynthesis; alpha-ribazole from 5,6-dimethylbenzimidazole: step 1/2.</text>
</comment>
<dbReference type="UniPathway" id="UPA00061">
    <property type="reaction ID" value="UER00516"/>
</dbReference>
<comment type="similarity">
    <text evidence="3 11">Belongs to the CobT family.</text>
</comment>
<dbReference type="EC" id="2.4.2.21" evidence="4 11"/>
<evidence type="ECO:0000256" key="4">
    <source>
        <dbReference type="ARBA" id="ARBA00011991"/>
    </source>
</evidence>
<dbReference type="Pfam" id="PF02277">
    <property type="entry name" value="DBI_PRT"/>
    <property type="match status" value="1"/>
</dbReference>
<keyword evidence="8 11" id="KW-0808">Transferase</keyword>
<reference evidence="14 15" key="1">
    <citation type="journal article" date="2014" name="BMC Genomics">
        <title>Comparison of environmental and isolate Sulfobacillus genomes reveals diverse carbon, sulfur, nitrogen, and hydrogen metabolisms.</title>
        <authorList>
            <person name="Justice N.B."/>
            <person name="Norman A."/>
            <person name="Brown C.T."/>
            <person name="Singh A."/>
            <person name="Thomas B.C."/>
            <person name="Banfield J.F."/>
        </authorList>
    </citation>
    <scope>NUCLEOTIDE SEQUENCE [LARGE SCALE GENOMIC DNA]</scope>
    <source>
        <strain evidence="14">AMDSBA3</strain>
    </source>
</reference>
<proteinExistence type="inferred from homology"/>
<dbReference type="InterPro" id="IPR000415">
    <property type="entry name" value="Nitroreductase-like"/>
</dbReference>
<evidence type="ECO:0000313" key="14">
    <source>
        <dbReference type="EMBL" id="PSR21516.1"/>
    </source>
</evidence>
<dbReference type="NCBIfam" id="NF000996">
    <property type="entry name" value="PRK00105.1"/>
    <property type="match status" value="1"/>
</dbReference>
<dbReference type="GO" id="GO:0016491">
    <property type="term" value="F:oxidoreductase activity"/>
    <property type="evidence" value="ECO:0007669"/>
    <property type="project" value="InterPro"/>
</dbReference>
<evidence type="ECO:0000313" key="15">
    <source>
        <dbReference type="Proteomes" id="UP000241848"/>
    </source>
</evidence>
<evidence type="ECO:0000256" key="1">
    <source>
        <dbReference type="ARBA" id="ARBA00002197"/>
    </source>
</evidence>
<accession>A0A2T2WH08</accession>
<dbReference type="GO" id="GO:0009236">
    <property type="term" value="P:cobalamin biosynthetic process"/>
    <property type="evidence" value="ECO:0007669"/>
    <property type="project" value="UniProtKB-UniRule"/>
</dbReference>
<dbReference type="EMBL" id="PXYV01000032">
    <property type="protein sequence ID" value="PSR21516.1"/>
    <property type="molecule type" value="Genomic_DNA"/>
</dbReference>
<dbReference type="CDD" id="cd02439">
    <property type="entry name" value="DMB-PRT_CobT"/>
    <property type="match status" value="1"/>
</dbReference>
<feature type="domain" description="Nitroreductase" evidence="13">
    <location>
        <begin position="387"/>
        <end position="552"/>
    </location>
</feature>
<dbReference type="NCBIfam" id="TIGR02476">
    <property type="entry name" value="BluB"/>
    <property type="match status" value="1"/>
</dbReference>
<evidence type="ECO:0000256" key="9">
    <source>
        <dbReference type="ARBA" id="ARBA00030686"/>
    </source>
</evidence>
<evidence type="ECO:0000256" key="6">
    <source>
        <dbReference type="ARBA" id="ARBA00022573"/>
    </source>
</evidence>
<name>A0A2T2WH08_9FIRM</name>
<dbReference type="InterPro" id="IPR017846">
    <property type="entry name" value="Nict_dMeBzImd_PRibTrfase_bact"/>
</dbReference>
<dbReference type="SUPFAM" id="SSF55469">
    <property type="entry name" value="FMN-dependent nitroreductase-like"/>
    <property type="match status" value="1"/>
</dbReference>
<dbReference type="InterPro" id="IPR036087">
    <property type="entry name" value="Nict_dMeBzImd_PRibTrfase_sf"/>
</dbReference>
<comment type="function">
    <text evidence="1 11">Catalyzes the synthesis of alpha-ribazole-5'-phosphate from nicotinate mononucleotide (NAMN) and 5,6-dimethylbenzimidazole (DMB).</text>
</comment>
<comment type="catalytic activity">
    <reaction evidence="10 11">
        <text>5,6-dimethylbenzimidazole + nicotinate beta-D-ribonucleotide = alpha-ribazole 5'-phosphate + nicotinate + H(+)</text>
        <dbReference type="Rhea" id="RHEA:11196"/>
        <dbReference type="ChEBI" id="CHEBI:15378"/>
        <dbReference type="ChEBI" id="CHEBI:15890"/>
        <dbReference type="ChEBI" id="CHEBI:32544"/>
        <dbReference type="ChEBI" id="CHEBI:57502"/>
        <dbReference type="ChEBI" id="CHEBI:57918"/>
        <dbReference type="EC" id="2.4.2.21"/>
    </reaction>
</comment>
<keyword evidence="6 11" id="KW-0169">Cobalamin biosynthesis</keyword>
<dbReference type="Gene3D" id="1.10.1610.10">
    <property type="match status" value="1"/>
</dbReference>
<dbReference type="FunFam" id="3.40.50.10210:FF:000001">
    <property type="entry name" value="Nicotinate-nucleotide--dimethylbenzimidazole phosphoribosyltransferase"/>
    <property type="match status" value="1"/>
</dbReference>
<evidence type="ECO:0000256" key="12">
    <source>
        <dbReference type="SAM" id="MobiDB-lite"/>
    </source>
</evidence>
<dbReference type="Proteomes" id="UP000241848">
    <property type="component" value="Unassembled WGS sequence"/>
</dbReference>
<dbReference type="Pfam" id="PF00881">
    <property type="entry name" value="Nitroreductase"/>
    <property type="match status" value="1"/>
</dbReference>
<evidence type="ECO:0000256" key="5">
    <source>
        <dbReference type="ARBA" id="ARBA00015486"/>
    </source>
</evidence>
<comment type="caution">
    <text evidence="14">The sequence shown here is derived from an EMBL/GenBank/DDBJ whole genome shotgun (WGS) entry which is preliminary data.</text>
</comment>
<evidence type="ECO:0000259" key="13">
    <source>
        <dbReference type="Pfam" id="PF00881"/>
    </source>
</evidence>
<dbReference type="GO" id="GO:0008939">
    <property type="term" value="F:nicotinate-nucleotide-dimethylbenzimidazole phosphoribosyltransferase activity"/>
    <property type="evidence" value="ECO:0007669"/>
    <property type="project" value="UniProtKB-UniRule"/>
</dbReference>
<evidence type="ECO:0000256" key="10">
    <source>
        <dbReference type="ARBA" id="ARBA00047340"/>
    </source>
</evidence>
<dbReference type="HAMAP" id="MF_00230">
    <property type="entry name" value="CobT"/>
    <property type="match status" value="1"/>
</dbReference>
<evidence type="ECO:0000256" key="2">
    <source>
        <dbReference type="ARBA" id="ARBA00005049"/>
    </source>
</evidence>
<evidence type="ECO:0000256" key="3">
    <source>
        <dbReference type="ARBA" id="ARBA00007110"/>
    </source>
</evidence>
<evidence type="ECO:0000256" key="7">
    <source>
        <dbReference type="ARBA" id="ARBA00022676"/>
    </source>
</evidence>
<feature type="active site" description="Proton acceptor" evidence="11">
    <location>
        <position position="320"/>
    </location>
</feature>
<dbReference type="SUPFAM" id="SSF52733">
    <property type="entry name" value="Nicotinate mononucleotide:5,6-dimethylbenzimidazole phosphoribosyltransferase (CobT)"/>
    <property type="match status" value="1"/>
</dbReference>
<gene>
    <name evidence="11" type="primary">cobT</name>
    <name evidence="14" type="ORF">C7B45_10370</name>
</gene>
<dbReference type="PANTHER" id="PTHR43463:SF1">
    <property type="entry name" value="NICOTINATE-NUCLEOTIDE--DIMETHYLBENZIMIDAZOLE PHOSPHORIBOSYLTRANSFERASE"/>
    <property type="match status" value="1"/>
</dbReference>
<dbReference type="InterPro" id="IPR023195">
    <property type="entry name" value="Nict_dMeBzImd_PRibTrfase_N"/>
</dbReference>
<dbReference type="InterPro" id="IPR003200">
    <property type="entry name" value="Nict_dMeBzImd_PRibTrfase"/>
</dbReference>
<dbReference type="InterPro" id="IPR029479">
    <property type="entry name" value="Nitroreductase"/>
</dbReference>
<dbReference type="Gene3D" id="3.40.109.10">
    <property type="entry name" value="NADH Oxidase"/>
    <property type="match status" value="1"/>
</dbReference>
<evidence type="ECO:0000256" key="8">
    <source>
        <dbReference type="ARBA" id="ARBA00022679"/>
    </source>
</evidence>
<dbReference type="AlphaFoldDB" id="A0A2T2WH08"/>
<organism evidence="14 15">
    <name type="scientific">Sulfobacillus acidophilus</name>
    <dbReference type="NCBI Taxonomy" id="53633"/>
    <lineage>
        <taxon>Bacteria</taxon>
        <taxon>Bacillati</taxon>
        <taxon>Bacillota</taxon>
        <taxon>Clostridia</taxon>
        <taxon>Eubacteriales</taxon>
        <taxon>Clostridiales Family XVII. Incertae Sedis</taxon>
        <taxon>Sulfobacillus</taxon>
    </lineage>
</organism>
<dbReference type="NCBIfam" id="TIGR03160">
    <property type="entry name" value="cobT_DBIPRT"/>
    <property type="match status" value="1"/>
</dbReference>
<keyword evidence="7 11" id="KW-0328">Glycosyltransferase</keyword>
<evidence type="ECO:0000256" key="11">
    <source>
        <dbReference type="HAMAP-Rule" id="MF_00230"/>
    </source>
</evidence>
<protein>
    <recommendedName>
        <fullName evidence="5 11">Nicotinate-nucleotide--dimethylbenzimidazole phosphoribosyltransferase</fullName>
        <shortName evidence="11">NN:DBI PRT</shortName>
        <ecNumber evidence="4 11">2.4.2.21</ecNumber>
    </recommendedName>
    <alternativeName>
        <fullName evidence="9 11">N(1)-alpha-phosphoribosyltransferase</fullName>
    </alternativeName>
</protein>
<dbReference type="InterPro" id="IPR012825">
    <property type="entry name" value="BluB"/>
</dbReference>
<dbReference type="PANTHER" id="PTHR43463">
    <property type="entry name" value="NICOTINATE-NUCLEOTIDE--DIMETHYLBENZIMIDAZOLE PHOSPHORIBOSYLTRANSFERASE"/>
    <property type="match status" value="1"/>
</dbReference>
<dbReference type="Gene3D" id="3.40.50.10210">
    <property type="match status" value="1"/>
</dbReference>